<proteinExistence type="predicted"/>
<organism evidence="1 2">
    <name type="scientific">Cucumis sativus</name>
    <name type="common">Cucumber</name>
    <dbReference type="NCBI Taxonomy" id="3659"/>
    <lineage>
        <taxon>Eukaryota</taxon>
        <taxon>Viridiplantae</taxon>
        <taxon>Streptophyta</taxon>
        <taxon>Embryophyta</taxon>
        <taxon>Tracheophyta</taxon>
        <taxon>Spermatophyta</taxon>
        <taxon>Magnoliopsida</taxon>
        <taxon>eudicotyledons</taxon>
        <taxon>Gunneridae</taxon>
        <taxon>Pentapetalae</taxon>
        <taxon>rosids</taxon>
        <taxon>fabids</taxon>
        <taxon>Cucurbitales</taxon>
        <taxon>Cucurbitaceae</taxon>
        <taxon>Benincaseae</taxon>
        <taxon>Cucumis</taxon>
    </lineage>
</organism>
<dbReference type="Gramene" id="KGN44561">
    <property type="protein sequence ID" value="KGN44561"/>
    <property type="gene ID" value="Csa_7G333920"/>
</dbReference>
<reference evidence="1 2" key="2">
    <citation type="journal article" date="2009" name="PLoS ONE">
        <title>An integrated genetic and cytogenetic map of the cucumber genome.</title>
        <authorList>
            <person name="Ren Y."/>
            <person name="Zhang Z."/>
            <person name="Liu J."/>
            <person name="Staub J.E."/>
            <person name="Han Y."/>
            <person name="Cheng Z."/>
            <person name="Li X."/>
            <person name="Lu J."/>
            <person name="Miao H."/>
            <person name="Kang H."/>
            <person name="Xie B."/>
            <person name="Gu X."/>
            <person name="Wang X."/>
            <person name="Du Y."/>
            <person name="Jin W."/>
            <person name="Huang S."/>
        </authorList>
    </citation>
    <scope>NUCLEOTIDE SEQUENCE [LARGE SCALE GENOMIC DNA]</scope>
    <source>
        <strain evidence="2">cv. 9930</strain>
    </source>
</reference>
<accession>A0A0A0K9T7</accession>
<reference evidence="1 2" key="3">
    <citation type="journal article" date="2010" name="BMC Genomics">
        <title>Transcriptome sequencing and comparative analysis of cucumber flowers with different sex types.</title>
        <authorList>
            <person name="Guo S."/>
            <person name="Zheng Y."/>
            <person name="Joung J.G."/>
            <person name="Liu S."/>
            <person name="Zhang Z."/>
            <person name="Crasta O.R."/>
            <person name="Sobral B.W."/>
            <person name="Xu Y."/>
            <person name="Huang S."/>
            <person name="Fei Z."/>
        </authorList>
    </citation>
    <scope>NUCLEOTIDE SEQUENCE [LARGE SCALE GENOMIC DNA]</scope>
    <source>
        <strain evidence="2">cv. 9930</strain>
    </source>
</reference>
<name>A0A0A0K9T7_CUCSA</name>
<evidence type="ECO:0000313" key="1">
    <source>
        <dbReference type="EMBL" id="KGN44561.1"/>
    </source>
</evidence>
<gene>
    <name evidence="1" type="ORF">Csa_7G333920</name>
</gene>
<evidence type="ECO:0000313" key="2">
    <source>
        <dbReference type="Proteomes" id="UP000029981"/>
    </source>
</evidence>
<dbReference type="AlphaFoldDB" id="A0A0A0K9T7"/>
<dbReference type="EMBL" id="CM002928">
    <property type="protein sequence ID" value="KGN44561.1"/>
    <property type="molecule type" value="Genomic_DNA"/>
</dbReference>
<reference evidence="1 2" key="4">
    <citation type="journal article" date="2011" name="BMC Genomics">
        <title>RNA-Seq improves annotation of protein-coding genes in the cucumber genome.</title>
        <authorList>
            <person name="Li Z."/>
            <person name="Zhang Z."/>
            <person name="Yan P."/>
            <person name="Huang S."/>
            <person name="Fei Z."/>
            <person name="Lin K."/>
        </authorList>
    </citation>
    <scope>NUCLEOTIDE SEQUENCE [LARGE SCALE GENOMIC DNA]</scope>
    <source>
        <strain evidence="2">cv. 9930</strain>
    </source>
</reference>
<reference evidence="1 2" key="1">
    <citation type="journal article" date="2009" name="Nat. Genet.">
        <title>The genome of the cucumber, Cucumis sativus L.</title>
        <authorList>
            <person name="Huang S."/>
            <person name="Li R."/>
            <person name="Zhang Z."/>
            <person name="Li L."/>
            <person name="Gu X."/>
            <person name="Fan W."/>
            <person name="Lucas W.J."/>
            <person name="Wang X."/>
            <person name="Xie B."/>
            <person name="Ni P."/>
            <person name="Ren Y."/>
            <person name="Zhu H."/>
            <person name="Li J."/>
            <person name="Lin K."/>
            <person name="Jin W."/>
            <person name="Fei Z."/>
            <person name="Li G."/>
            <person name="Staub J."/>
            <person name="Kilian A."/>
            <person name="van der Vossen E.A."/>
            <person name="Wu Y."/>
            <person name="Guo J."/>
            <person name="He J."/>
            <person name="Jia Z."/>
            <person name="Ren Y."/>
            <person name="Tian G."/>
            <person name="Lu Y."/>
            <person name="Ruan J."/>
            <person name="Qian W."/>
            <person name="Wang M."/>
            <person name="Huang Q."/>
            <person name="Li B."/>
            <person name="Xuan Z."/>
            <person name="Cao J."/>
            <person name="Asan"/>
            <person name="Wu Z."/>
            <person name="Zhang J."/>
            <person name="Cai Q."/>
            <person name="Bai Y."/>
            <person name="Zhao B."/>
            <person name="Han Y."/>
            <person name="Li Y."/>
            <person name="Li X."/>
            <person name="Wang S."/>
            <person name="Shi Q."/>
            <person name="Liu S."/>
            <person name="Cho W.K."/>
            <person name="Kim J.Y."/>
            <person name="Xu Y."/>
            <person name="Heller-Uszynska K."/>
            <person name="Miao H."/>
            <person name="Cheng Z."/>
            <person name="Zhang S."/>
            <person name="Wu J."/>
            <person name="Yang Y."/>
            <person name="Kang H."/>
            <person name="Li M."/>
            <person name="Liang H."/>
            <person name="Ren X."/>
            <person name="Shi Z."/>
            <person name="Wen M."/>
            <person name="Jian M."/>
            <person name="Yang H."/>
            <person name="Zhang G."/>
            <person name="Yang Z."/>
            <person name="Chen R."/>
            <person name="Liu S."/>
            <person name="Li J."/>
            <person name="Ma L."/>
            <person name="Liu H."/>
            <person name="Zhou Y."/>
            <person name="Zhao J."/>
            <person name="Fang X."/>
            <person name="Li G."/>
            <person name="Fang L."/>
            <person name="Li Y."/>
            <person name="Liu D."/>
            <person name="Zheng H."/>
            <person name="Zhang Y."/>
            <person name="Qin N."/>
            <person name="Li Z."/>
            <person name="Yang G."/>
            <person name="Yang S."/>
            <person name="Bolund L."/>
            <person name="Kristiansen K."/>
            <person name="Zheng H."/>
            <person name="Li S."/>
            <person name="Zhang X."/>
            <person name="Yang H."/>
            <person name="Wang J."/>
            <person name="Sun R."/>
            <person name="Zhang B."/>
            <person name="Jiang S."/>
            <person name="Wang J."/>
            <person name="Du Y."/>
            <person name="Li S."/>
        </authorList>
    </citation>
    <scope>NUCLEOTIDE SEQUENCE [LARGE SCALE GENOMIC DNA]</scope>
    <source>
        <strain evidence="2">cv. 9930</strain>
    </source>
</reference>
<keyword evidence="2" id="KW-1185">Reference proteome</keyword>
<sequence length="79" mass="8634">MVLGDPFQNPRRSETFRFCIPHLTLSFHSPSSSQLSALLHVHSNTLPVAAVVAPSILNSPAVFLSLTTFAECRLPSLFL</sequence>
<protein>
    <submittedName>
        <fullName evidence="1">Uncharacterized protein</fullName>
    </submittedName>
</protein>
<dbReference type="Proteomes" id="UP000029981">
    <property type="component" value="Chromosome 7"/>
</dbReference>